<sequence length="96" mass="11240">MDNLEWLQNWYQQNCDGGWEHSYGVEIGTLDNPGWYVNIDLKDTQYADLQRPKISQDRGENDWFNCSIVDGVFKGVGDSLKLNKIIQTLKEWIQED</sequence>
<dbReference type="EMBL" id="ADLN01000002">
    <property type="protein sequence ID" value="EHI61506.1"/>
    <property type="molecule type" value="Genomic_DNA"/>
</dbReference>
<protein>
    <recommendedName>
        <fullName evidence="3">Rhodanese-related sulfurtransferase</fullName>
    </recommendedName>
</protein>
<accession>G5IAE9</accession>
<evidence type="ECO:0008006" key="3">
    <source>
        <dbReference type="Google" id="ProtNLM"/>
    </source>
</evidence>
<reference evidence="1 2" key="1">
    <citation type="submission" date="2011-08" db="EMBL/GenBank/DDBJ databases">
        <title>The Genome Sequence of Clostridium hathewayi WAL-18680.</title>
        <authorList>
            <consortium name="The Broad Institute Genome Sequencing Platform"/>
            <person name="Earl A."/>
            <person name="Ward D."/>
            <person name="Feldgarden M."/>
            <person name="Gevers D."/>
            <person name="Finegold S.M."/>
            <person name="Summanen P.H."/>
            <person name="Molitoris D.R."/>
            <person name="Song M."/>
            <person name="Daigneault M."/>
            <person name="Allen-Vercoe E."/>
            <person name="Young S.K."/>
            <person name="Zeng Q."/>
            <person name="Gargeya S."/>
            <person name="Fitzgerald M."/>
            <person name="Haas B."/>
            <person name="Abouelleil A."/>
            <person name="Alvarado L."/>
            <person name="Arachchi H.M."/>
            <person name="Berlin A."/>
            <person name="Brown A."/>
            <person name="Chapman S.B."/>
            <person name="Chen Z."/>
            <person name="Dunbar C."/>
            <person name="Freedman E."/>
            <person name="Gearin G."/>
            <person name="Gellesch M."/>
            <person name="Goldberg J."/>
            <person name="Griggs A."/>
            <person name="Gujja S."/>
            <person name="Heiman D."/>
            <person name="Howarth C."/>
            <person name="Larson L."/>
            <person name="Lui A."/>
            <person name="MacDonald P.J.P."/>
            <person name="Montmayeur A."/>
            <person name="Murphy C."/>
            <person name="Neiman D."/>
            <person name="Pearson M."/>
            <person name="Priest M."/>
            <person name="Roberts A."/>
            <person name="Saif S."/>
            <person name="Shea T."/>
            <person name="Shenoy N."/>
            <person name="Sisk P."/>
            <person name="Stolte C."/>
            <person name="Sykes S."/>
            <person name="Wortman J."/>
            <person name="Nusbaum C."/>
            <person name="Birren B."/>
        </authorList>
    </citation>
    <scope>NUCLEOTIDE SEQUENCE [LARGE SCALE GENOMIC DNA]</scope>
    <source>
        <strain evidence="1 2">WAL-18680</strain>
    </source>
</reference>
<keyword evidence="2" id="KW-1185">Reference proteome</keyword>
<comment type="caution">
    <text evidence="1">The sequence shown here is derived from an EMBL/GenBank/DDBJ whole genome shotgun (WGS) entry which is preliminary data.</text>
</comment>
<dbReference type="Pfam" id="PF15580">
    <property type="entry name" value="Imm53"/>
    <property type="match status" value="1"/>
</dbReference>
<evidence type="ECO:0000313" key="2">
    <source>
        <dbReference type="Proteomes" id="UP000005384"/>
    </source>
</evidence>
<organism evidence="1 2">
    <name type="scientific">Hungatella hathewayi WAL-18680</name>
    <dbReference type="NCBI Taxonomy" id="742737"/>
    <lineage>
        <taxon>Bacteria</taxon>
        <taxon>Bacillati</taxon>
        <taxon>Bacillota</taxon>
        <taxon>Clostridia</taxon>
        <taxon>Lachnospirales</taxon>
        <taxon>Lachnospiraceae</taxon>
        <taxon>Hungatella</taxon>
    </lineage>
</organism>
<evidence type="ECO:0000313" key="1">
    <source>
        <dbReference type="EMBL" id="EHI61506.1"/>
    </source>
</evidence>
<name>G5IAE9_9FIRM</name>
<dbReference type="OrthoDB" id="3533713at2"/>
<gene>
    <name evidence="1" type="ORF">HMPREF9473_00529</name>
</gene>
<dbReference type="RefSeq" id="WP_006778513.1">
    <property type="nucleotide sequence ID" value="NZ_CP040506.1"/>
</dbReference>
<dbReference type="AlphaFoldDB" id="G5IAE9"/>
<proteinExistence type="predicted"/>
<dbReference type="HOGENOM" id="CLU_162450_0_0_9"/>
<dbReference type="Proteomes" id="UP000005384">
    <property type="component" value="Unassembled WGS sequence"/>
</dbReference>
<dbReference type="InterPro" id="IPR028228">
    <property type="entry name" value="Imm53"/>
</dbReference>